<dbReference type="Proteomes" id="UP000054359">
    <property type="component" value="Unassembled WGS sequence"/>
</dbReference>
<reference evidence="2 3" key="1">
    <citation type="submission" date="2013-11" db="EMBL/GenBank/DDBJ databases">
        <title>Genome sequencing of Stegodyphus mimosarum.</title>
        <authorList>
            <person name="Bechsgaard J."/>
        </authorList>
    </citation>
    <scope>NUCLEOTIDE SEQUENCE [LARGE SCALE GENOMIC DNA]</scope>
</reference>
<gene>
    <name evidence="2" type="ORF">X975_20890</name>
</gene>
<keyword evidence="1" id="KW-1133">Transmembrane helix</keyword>
<organism evidence="2 3">
    <name type="scientific">Stegodyphus mimosarum</name>
    <name type="common">African social velvet spider</name>
    <dbReference type="NCBI Taxonomy" id="407821"/>
    <lineage>
        <taxon>Eukaryota</taxon>
        <taxon>Metazoa</taxon>
        <taxon>Ecdysozoa</taxon>
        <taxon>Arthropoda</taxon>
        <taxon>Chelicerata</taxon>
        <taxon>Arachnida</taxon>
        <taxon>Araneae</taxon>
        <taxon>Araneomorphae</taxon>
        <taxon>Entelegynae</taxon>
        <taxon>Eresoidea</taxon>
        <taxon>Eresidae</taxon>
        <taxon>Stegodyphus</taxon>
    </lineage>
</organism>
<keyword evidence="1" id="KW-0812">Transmembrane</keyword>
<dbReference type="EMBL" id="KK112887">
    <property type="protein sequence ID" value="KFM58783.1"/>
    <property type="molecule type" value="Genomic_DNA"/>
</dbReference>
<sequence>MDVHVSGILVVSSLFIRLHFSPKAMMIGHIVNFSVDAMVIHVTVAAFYVAMSITVFVAMLLAVVIVDLVAKMIWFGMV</sequence>
<accession>A0A087T0Z4</accession>
<evidence type="ECO:0000313" key="3">
    <source>
        <dbReference type="Proteomes" id="UP000054359"/>
    </source>
</evidence>
<evidence type="ECO:0000256" key="1">
    <source>
        <dbReference type="SAM" id="Phobius"/>
    </source>
</evidence>
<feature type="non-terminal residue" evidence="2">
    <location>
        <position position="78"/>
    </location>
</feature>
<dbReference type="AlphaFoldDB" id="A0A087T0Z4"/>
<keyword evidence="3" id="KW-1185">Reference proteome</keyword>
<feature type="transmembrane region" description="Helical" evidence="1">
    <location>
        <begin position="45"/>
        <end position="70"/>
    </location>
</feature>
<keyword evidence="1" id="KW-0472">Membrane</keyword>
<name>A0A087T0Z4_STEMI</name>
<evidence type="ECO:0000313" key="2">
    <source>
        <dbReference type="EMBL" id="KFM58783.1"/>
    </source>
</evidence>
<protein>
    <submittedName>
        <fullName evidence="2">Uncharacterized protein</fullName>
    </submittedName>
</protein>
<proteinExistence type="predicted"/>